<dbReference type="Proteomes" id="UP001154272">
    <property type="component" value="Unassembled WGS sequence"/>
</dbReference>
<proteinExistence type="predicted"/>
<dbReference type="InterPro" id="IPR001296">
    <property type="entry name" value="Glyco_trans_1"/>
</dbReference>
<keyword evidence="3" id="KW-1185">Reference proteome</keyword>
<comment type="caution">
    <text evidence="2">The sequence shown here is derived from an EMBL/GenBank/DDBJ whole genome shotgun (WGS) entry which is preliminary data.</text>
</comment>
<name>A0ABN8WC28_9PROT</name>
<evidence type="ECO:0000259" key="1">
    <source>
        <dbReference type="Pfam" id="PF00534"/>
    </source>
</evidence>
<dbReference type="CDD" id="cd03811">
    <property type="entry name" value="GT4_GT28_WabH-like"/>
    <property type="match status" value="1"/>
</dbReference>
<dbReference type="Gene3D" id="3.40.50.2000">
    <property type="entry name" value="Glycogen Phosphorylase B"/>
    <property type="match status" value="2"/>
</dbReference>
<dbReference type="SUPFAM" id="SSF53756">
    <property type="entry name" value="UDP-Glycosyltransferase/glycogen phosphorylase"/>
    <property type="match status" value="1"/>
</dbReference>
<dbReference type="Pfam" id="PF00534">
    <property type="entry name" value="Glycos_transf_1"/>
    <property type="match status" value="1"/>
</dbReference>
<accession>A0ABN8WC28</accession>
<reference evidence="2" key="1">
    <citation type="submission" date="2022-10" db="EMBL/GenBank/DDBJ databases">
        <authorList>
            <person name="Botero Cardona J."/>
        </authorList>
    </citation>
    <scope>NUCLEOTIDE SEQUENCE</scope>
    <source>
        <strain evidence="2">R-83534</strain>
    </source>
</reference>
<evidence type="ECO:0000313" key="2">
    <source>
        <dbReference type="EMBL" id="CAI3944459.1"/>
    </source>
</evidence>
<dbReference type="PANTHER" id="PTHR12526">
    <property type="entry name" value="GLYCOSYLTRANSFERASE"/>
    <property type="match status" value="1"/>
</dbReference>
<feature type="domain" description="Glycosyl transferase family 1" evidence="1">
    <location>
        <begin position="162"/>
        <end position="318"/>
    </location>
</feature>
<dbReference type="EMBL" id="CAMXCH010000002">
    <property type="protein sequence ID" value="CAI3944459.1"/>
    <property type="molecule type" value="Genomic_DNA"/>
</dbReference>
<evidence type="ECO:0000313" key="3">
    <source>
        <dbReference type="Proteomes" id="UP001154272"/>
    </source>
</evidence>
<protein>
    <submittedName>
        <fullName evidence="2">Glycosyltransferase involved in cell wall bisynthesis (RfaB) (PDB:2IV7)</fullName>
    </submittedName>
</protein>
<dbReference type="RefSeq" id="WP_282023855.1">
    <property type="nucleotide sequence ID" value="NZ_CAMXCH010000002.1"/>
</dbReference>
<sequence>MDKLRIAHVMAGAVNGGAELFYERLCAAQYEQGLNVLPIIRQNQNRFELLRNAGLCPRELSFGSKMDFRTKRKLKQYLTEFSPRVSVAWMNRAAYFMPVGDWVSVGRLGGFYDLKYYKNCDHLVGNTKGIVKWLIEQGWPKDRAHYVPNFARDFPNVVPKRPNFIPQTAPFLLALGRLHTNKGFDTLIKAMPFLKDAHLFIAGEGEERAHLEQLTETLNVSDRVHMPGWVEDISQLLGACDVFVCSSRHEPLGNIVLEAFAATKPVAALASQGPLELITDGENGLLSPLEDEKLLAQSIQKLLDSADFSSKIAKAGRKKFETEFSKETVLQQWYDFLSKVEKV</sequence>
<gene>
    <name evidence="2" type="ORF">R83534S58_LOCUS1331</name>
</gene>
<organism evidence="2 3">
    <name type="scientific">Commensalibacter papalotli</name>
    <name type="common">ex Botero et al. 2024</name>
    <dbReference type="NCBI Taxonomy" id="2972766"/>
    <lineage>
        <taxon>Bacteria</taxon>
        <taxon>Pseudomonadati</taxon>
        <taxon>Pseudomonadota</taxon>
        <taxon>Alphaproteobacteria</taxon>
        <taxon>Acetobacterales</taxon>
        <taxon>Acetobacteraceae</taxon>
    </lineage>
</organism>